<dbReference type="Proteomes" id="UP000196084">
    <property type="component" value="Unassembled WGS sequence"/>
</dbReference>
<dbReference type="InterPro" id="IPR058281">
    <property type="entry name" value="DUF7975"/>
</dbReference>
<reference evidence="3 4" key="1">
    <citation type="submission" date="2017-02" db="EMBL/GenBank/DDBJ databases">
        <title>Natronthermophilus aegyptiacus gen. nov.,sp. nov., an aerobic, extremely halophilic alkalithermophilic archaeon isolated from the athalassohaline Wadi An Natrun, Egypt.</title>
        <authorList>
            <person name="Zhao B."/>
        </authorList>
    </citation>
    <scope>NUCLEOTIDE SEQUENCE [LARGE SCALE GENOMIC DNA]</scope>
    <source>
        <strain evidence="3 4">CGMCC 1.3597</strain>
    </source>
</reference>
<name>A0A202E7V3_9EURY</name>
<feature type="domain" description="DUF7975" evidence="2">
    <location>
        <begin position="1"/>
        <end position="152"/>
    </location>
</feature>
<evidence type="ECO:0000313" key="3">
    <source>
        <dbReference type="EMBL" id="OVE84341.1"/>
    </source>
</evidence>
<evidence type="ECO:0000256" key="1">
    <source>
        <dbReference type="SAM" id="MobiDB-lite"/>
    </source>
</evidence>
<dbReference type="Pfam" id="PF25930">
    <property type="entry name" value="DUF7975"/>
    <property type="match status" value="1"/>
</dbReference>
<feature type="compositionally biased region" description="Acidic residues" evidence="1">
    <location>
        <begin position="45"/>
        <end position="56"/>
    </location>
</feature>
<accession>A0A202E7V3</accession>
<protein>
    <recommendedName>
        <fullName evidence="2">DUF7975 domain-containing protein</fullName>
    </recommendedName>
</protein>
<dbReference type="EMBL" id="MWPH01000002">
    <property type="protein sequence ID" value="OVE84341.1"/>
    <property type="molecule type" value="Genomic_DNA"/>
</dbReference>
<dbReference type="OrthoDB" id="193911at2157"/>
<evidence type="ECO:0000313" key="4">
    <source>
        <dbReference type="Proteomes" id="UP000196084"/>
    </source>
</evidence>
<sequence>MTRFDATEPADRQQLYADAITAHRERGSGYLTLEVDTELLKTGETDADGSESDGDDSSTHTFDPELGVPWVQFGDGTINLDCTADELEELKTVLEEFAAFTIDDIVRPNDIDGINVRISANADQNRIAQFIEAVFRQVYGLPENGRVWVTEI</sequence>
<proteinExistence type="predicted"/>
<dbReference type="RefSeq" id="WP_087714473.1">
    <property type="nucleotide sequence ID" value="NZ_MWPH01000002.1"/>
</dbReference>
<dbReference type="AlphaFoldDB" id="A0A202E7V3"/>
<keyword evidence="4" id="KW-1185">Reference proteome</keyword>
<organism evidence="3 4">
    <name type="scientific">Natronolimnobius baerhuensis</name>
    <dbReference type="NCBI Taxonomy" id="253108"/>
    <lineage>
        <taxon>Archaea</taxon>
        <taxon>Methanobacteriati</taxon>
        <taxon>Methanobacteriota</taxon>
        <taxon>Stenosarchaea group</taxon>
        <taxon>Halobacteria</taxon>
        <taxon>Halobacteriales</taxon>
        <taxon>Natrialbaceae</taxon>
        <taxon>Natronolimnobius</taxon>
    </lineage>
</organism>
<gene>
    <name evidence="3" type="ORF">B2G88_07965</name>
</gene>
<feature type="region of interest" description="Disordered" evidence="1">
    <location>
        <begin position="44"/>
        <end position="65"/>
    </location>
</feature>
<comment type="caution">
    <text evidence="3">The sequence shown here is derived from an EMBL/GenBank/DDBJ whole genome shotgun (WGS) entry which is preliminary data.</text>
</comment>
<evidence type="ECO:0000259" key="2">
    <source>
        <dbReference type="Pfam" id="PF25930"/>
    </source>
</evidence>